<evidence type="ECO:0000256" key="1">
    <source>
        <dbReference type="ARBA" id="ARBA00001974"/>
    </source>
</evidence>
<dbReference type="PANTHER" id="PTHR43429:SF3">
    <property type="entry name" value="NITRITE REDUCTASE [NAD(P)H]"/>
    <property type="match status" value="1"/>
</dbReference>
<sequence length="808" mass="87719">MAEQTGPTYLIIGNGIAGITAAEILRSEDSAATIAVIADDPFPVYYRPALKDYLGGRVREDKLWARPRSFYQDHSILFHADRVVGIQPDQHIVYLQSGRRLGYHRLLLANGARAAQLSCPGLDLNGVTTLRTVDDYQKILSRLNTVRRVVVSGSGTLALETVETLRHRGIAVTHLLRRRTIWSEVLDVTASDLVLHEVQRDGVDVRMEDEIAAITGKNGEVTGVVTKNGDRIACEMVVIAIGIEPIIDFAQSSGIACGRGIHVDGKMRTSVPDIYAAGDILETRDELTQRTRVIGQWYPAIQQARAAAYSMLDLLDTDRPFSNSTFYNATFLYGLDFASVGITNIAGFQELVAPPKPRMYRKVLLKNGVPVGMISLGNRKQALAFKQAIDAKINLSPVLDRLFDDDFKLGDWLTKQGVPPARLGVTRSGDRIVQQAAYPGRTAAPIGAGGMKEQQPMESLLIPQPEYARALQLSETRMSQTRVVSVGRQPGITLLIDEGTVSRRHAEISYANGQYILRDVGSSNGTFVNGRRLTAQNPYILQPDDVVRFGTKVNFTFTQRAINPKVKAARRDITMIGLPYDPRKDNAPLGLPVLSPDGSLLLPGTKVPVPANIVTVLKSAPALLVIKNASQAPQVCLLKEGKHTLIGRDEENDIEILDIAVSRRHAEVLPGPEGFYIRDLGSSNGVIVNQTPIDNPYPLSHGDRVTIGGHLIYFIHLQAHLQKAGQQASPLQAYAAAAPQVEGTIKVGAVAAQHTAARVPAAASQQSPQGQSTSSQIVICQKCGMVNTRIARFCASCSAPLATGMLGY</sequence>
<evidence type="ECO:0000256" key="3">
    <source>
        <dbReference type="ARBA" id="ARBA00022827"/>
    </source>
</evidence>
<accession>A0A8J3IHX0</accession>
<name>A0A8J3IHX0_9CHLR</name>
<feature type="domain" description="FHA" evidence="4">
    <location>
        <begin position="644"/>
        <end position="693"/>
    </location>
</feature>
<dbReference type="GO" id="GO:0016491">
    <property type="term" value="F:oxidoreductase activity"/>
    <property type="evidence" value="ECO:0007669"/>
    <property type="project" value="InterPro"/>
</dbReference>
<dbReference type="Pfam" id="PF00498">
    <property type="entry name" value="FHA"/>
    <property type="match status" value="2"/>
</dbReference>
<comment type="cofactor">
    <cofactor evidence="1">
        <name>FAD</name>
        <dbReference type="ChEBI" id="CHEBI:57692"/>
    </cofactor>
</comment>
<dbReference type="Gene3D" id="3.30.390.30">
    <property type="match status" value="1"/>
</dbReference>
<dbReference type="Proteomes" id="UP000597444">
    <property type="component" value="Unassembled WGS sequence"/>
</dbReference>
<dbReference type="InterPro" id="IPR050260">
    <property type="entry name" value="FAD-bd_OxRdtase"/>
</dbReference>
<dbReference type="SMART" id="SM00240">
    <property type="entry name" value="FHA"/>
    <property type="match status" value="2"/>
</dbReference>
<keyword evidence="2" id="KW-0285">Flavoprotein</keyword>
<dbReference type="PRINTS" id="PR00368">
    <property type="entry name" value="FADPNR"/>
</dbReference>
<proteinExistence type="predicted"/>
<feature type="domain" description="FHA" evidence="4">
    <location>
        <begin position="484"/>
        <end position="533"/>
    </location>
</feature>
<dbReference type="InterPro" id="IPR000253">
    <property type="entry name" value="FHA_dom"/>
</dbReference>
<evidence type="ECO:0000313" key="6">
    <source>
        <dbReference type="Proteomes" id="UP000597444"/>
    </source>
</evidence>
<dbReference type="InterPro" id="IPR036188">
    <property type="entry name" value="FAD/NAD-bd_sf"/>
</dbReference>
<dbReference type="Gene3D" id="3.50.50.60">
    <property type="entry name" value="FAD/NAD(P)-binding domain"/>
    <property type="match status" value="2"/>
</dbReference>
<dbReference type="SUPFAM" id="SSF51905">
    <property type="entry name" value="FAD/NAD(P)-binding domain"/>
    <property type="match status" value="1"/>
</dbReference>
<dbReference type="InterPro" id="IPR016156">
    <property type="entry name" value="FAD/NAD-linked_Rdtase_dimer_sf"/>
</dbReference>
<dbReference type="PRINTS" id="PR00411">
    <property type="entry name" value="PNDRDTASEI"/>
</dbReference>
<dbReference type="InterPro" id="IPR023753">
    <property type="entry name" value="FAD/NAD-binding_dom"/>
</dbReference>
<comment type="caution">
    <text evidence="5">The sequence shown here is derived from an EMBL/GenBank/DDBJ whole genome shotgun (WGS) entry which is preliminary data.</text>
</comment>
<dbReference type="CDD" id="cd00060">
    <property type="entry name" value="FHA"/>
    <property type="match status" value="2"/>
</dbReference>
<dbReference type="AlphaFoldDB" id="A0A8J3IHX0"/>
<evidence type="ECO:0000259" key="4">
    <source>
        <dbReference type="PROSITE" id="PS50006"/>
    </source>
</evidence>
<dbReference type="InterPro" id="IPR008984">
    <property type="entry name" value="SMAD_FHA_dom_sf"/>
</dbReference>
<reference evidence="5" key="1">
    <citation type="submission" date="2020-10" db="EMBL/GenBank/DDBJ databases">
        <title>Taxonomic study of unclassified bacteria belonging to the class Ktedonobacteria.</title>
        <authorList>
            <person name="Yabe S."/>
            <person name="Wang C.M."/>
            <person name="Zheng Y."/>
            <person name="Sakai Y."/>
            <person name="Cavaletti L."/>
            <person name="Monciardini P."/>
            <person name="Donadio S."/>
        </authorList>
    </citation>
    <scope>NUCLEOTIDE SEQUENCE</scope>
    <source>
        <strain evidence="5">ID150040</strain>
    </source>
</reference>
<dbReference type="EMBL" id="BNJK01000001">
    <property type="protein sequence ID" value="GHO93948.1"/>
    <property type="molecule type" value="Genomic_DNA"/>
</dbReference>
<protein>
    <recommendedName>
        <fullName evidence="4">FHA domain-containing protein</fullName>
    </recommendedName>
</protein>
<organism evidence="5 6">
    <name type="scientific">Reticulibacter mediterranei</name>
    <dbReference type="NCBI Taxonomy" id="2778369"/>
    <lineage>
        <taxon>Bacteria</taxon>
        <taxon>Bacillati</taxon>
        <taxon>Chloroflexota</taxon>
        <taxon>Ktedonobacteria</taxon>
        <taxon>Ktedonobacterales</taxon>
        <taxon>Reticulibacteraceae</taxon>
        <taxon>Reticulibacter</taxon>
    </lineage>
</organism>
<dbReference type="RefSeq" id="WP_220204711.1">
    <property type="nucleotide sequence ID" value="NZ_BNJK01000001.1"/>
</dbReference>
<dbReference type="Pfam" id="PF07992">
    <property type="entry name" value="Pyr_redox_2"/>
    <property type="match status" value="1"/>
</dbReference>
<keyword evidence="3" id="KW-0274">FAD</keyword>
<evidence type="ECO:0000256" key="2">
    <source>
        <dbReference type="ARBA" id="ARBA00022630"/>
    </source>
</evidence>
<keyword evidence="6" id="KW-1185">Reference proteome</keyword>
<dbReference type="PROSITE" id="PS50006">
    <property type="entry name" value="FHA_DOMAIN"/>
    <property type="match status" value="2"/>
</dbReference>
<gene>
    <name evidence="5" type="ORF">KSF_039960</name>
</gene>
<dbReference type="SUPFAM" id="SSF49879">
    <property type="entry name" value="SMAD/FHA domain"/>
    <property type="match status" value="2"/>
</dbReference>
<dbReference type="Gene3D" id="2.60.200.20">
    <property type="match status" value="2"/>
</dbReference>
<dbReference type="PANTHER" id="PTHR43429">
    <property type="entry name" value="PYRIDINE NUCLEOTIDE-DISULFIDE OXIDOREDUCTASE DOMAIN-CONTAINING"/>
    <property type="match status" value="1"/>
</dbReference>
<evidence type="ECO:0000313" key="5">
    <source>
        <dbReference type="EMBL" id="GHO93948.1"/>
    </source>
</evidence>